<feature type="transmembrane region" description="Helical" evidence="5">
    <location>
        <begin position="180"/>
        <end position="201"/>
    </location>
</feature>
<keyword evidence="4 5" id="KW-0472">Membrane</keyword>
<dbReference type="CDD" id="cd02432">
    <property type="entry name" value="Nodulin-21_like_1"/>
    <property type="match status" value="1"/>
</dbReference>
<proteinExistence type="predicted"/>
<keyword evidence="7" id="KW-1185">Reference proteome</keyword>
<protein>
    <submittedName>
        <fullName evidence="6">Predicted Fe2+/Mn2+ transporter, VIT1/CCC1 family</fullName>
    </submittedName>
</protein>
<dbReference type="Pfam" id="PF01988">
    <property type="entry name" value="VIT1"/>
    <property type="match status" value="1"/>
</dbReference>
<dbReference type="EMBL" id="FTLW01000002">
    <property type="protein sequence ID" value="SIQ26237.1"/>
    <property type="molecule type" value="Genomic_DNA"/>
</dbReference>
<keyword evidence="3 5" id="KW-1133">Transmembrane helix</keyword>
<name>A0A1N6RBP5_9GAMM</name>
<sequence length="236" mass="24326">MIKPIATPHHERHRSEHIGWLRAAVLGANDGLISTSSLLVGVAAASASPHTILMTGVAALVAGALSMAAGEYVSVSSQADTESADRAKEVRELEEMPEAEFRELTHIYVQRGLSKSLAEQVARELTAHDALGAHLRDELGIVGHMSARPVQAALSSAGAFALGALPPLLLAGLWPGSSLSIAIISMTLVLLGVLGAMAGWLGGASMAKGAARVLFWGALAMGATSLIGRLFDAQVA</sequence>
<dbReference type="Proteomes" id="UP000241788">
    <property type="component" value="Unassembled WGS sequence"/>
</dbReference>
<dbReference type="PANTHER" id="PTHR31851">
    <property type="entry name" value="FE(2+)/MN(2+) TRANSPORTER PCL1"/>
    <property type="match status" value="1"/>
</dbReference>
<dbReference type="GO" id="GO:0030026">
    <property type="term" value="P:intracellular manganese ion homeostasis"/>
    <property type="evidence" value="ECO:0007669"/>
    <property type="project" value="InterPro"/>
</dbReference>
<dbReference type="STRING" id="1604334.SAMN05421546_0952"/>
<dbReference type="GO" id="GO:0005384">
    <property type="term" value="F:manganese ion transmembrane transporter activity"/>
    <property type="evidence" value="ECO:0007669"/>
    <property type="project" value="InterPro"/>
</dbReference>
<evidence type="ECO:0000313" key="7">
    <source>
        <dbReference type="Proteomes" id="UP000241788"/>
    </source>
</evidence>
<evidence type="ECO:0000256" key="1">
    <source>
        <dbReference type="ARBA" id="ARBA00004127"/>
    </source>
</evidence>
<reference evidence="7" key="1">
    <citation type="submission" date="2017-01" db="EMBL/GenBank/DDBJ databases">
        <authorList>
            <person name="Varghese N."/>
            <person name="Submissions S."/>
        </authorList>
    </citation>
    <scope>NUCLEOTIDE SEQUENCE [LARGE SCALE GENOMIC DNA]</scope>
    <source>
        <strain evidence="7">UM1</strain>
    </source>
</reference>
<evidence type="ECO:0000313" key="6">
    <source>
        <dbReference type="EMBL" id="SIQ26237.1"/>
    </source>
</evidence>
<dbReference type="AlphaFoldDB" id="A0A1N6RBP5"/>
<dbReference type="OrthoDB" id="9789677at2"/>
<feature type="transmembrane region" description="Helical" evidence="5">
    <location>
        <begin position="20"/>
        <end position="45"/>
    </location>
</feature>
<feature type="transmembrane region" description="Helical" evidence="5">
    <location>
        <begin position="51"/>
        <end position="69"/>
    </location>
</feature>
<feature type="transmembrane region" description="Helical" evidence="5">
    <location>
        <begin position="213"/>
        <end position="231"/>
    </location>
</feature>
<evidence type="ECO:0000256" key="2">
    <source>
        <dbReference type="ARBA" id="ARBA00022692"/>
    </source>
</evidence>
<dbReference type="GO" id="GO:0012505">
    <property type="term" value="C:endomembrane system"/>
    <property type="evidence" value="ECO:0007669"/>
    <property type="project" value="UniProtKB-SubCell"/>
</dbReference>
<feature type="transmembrane region" description="Helical" evidence="5">
    <location>
        <begin position="152"/>
        <end position="174"/>
    </location>
</feature>
<evidence type="ECO:0000256" key="5">
    <source>
        <dbReference type="SAM" id="Phobius"/>
    </source>
</evidence>
<keyword evidence="2 5" id="KW-0812">Transmembrane</keyword>
<dbReference type="InterPro" id="IPR008217">
    <property type="entry name" value="Ccc1_fam"/>
</dbReference>
<evidence type="ECO:0000256" key="4">
    <source>
        <dbReference type="ARBA" id="ARBA00023136"/>
    </source>
</evidence>
<comment type="subcellular location">
    <subcellularLocation>
        <location evidence="1">Endomembrane system</location>
        <topology evidence="1">Multi-pass membrane protein</topology>
    </subcellularLocation>
</comment>
<gene>
    <name evidence="6" type="ORF">SAMN05421546_0952</name>
</gene>
<accession>A0A1N6RBP5</accession>
<evidence type="ECO:0000256" key="3">
    <source>
        <dbReference type="ARBA" id="ARBA00022989"/>
    </source>
</evidence>
<organism evidence="6 7">
    <name type="scientific">Solilutibacter tolerans</name>
    <dbReference type="NCBI Taxonomy" id="1604334"/>
    <lineage>
        <taxon>Bacteria</taxon>
        <taxon>Pseudomonadati</taxon>
        <taxon>Pseudomonadota</taxon>
        <taxon>Gammaproteobacteria</taxon>
        <taxon>Lysobacterales</taxon>
        <taxon>Lysobacteraceae</taxon>
        <taxon>Solilutibacter</taxon>
    </lineage>
</organism>